<accession>A0A804PV31</accession>
<evidence type="ECO:0000313" key="2">
    <source>
        <dbReference type="EnsemblPlants" id="Zm00001eb277040_P001"/>
    </source>
</evidence>
<evidence type="ECO:0000313" key="3">
    <source>
        <dbReference type="Proteomes" id="UP000007305"/>
    </source>
</evidence>
<dbReference type="EnsemblPlants" id="Zm00001eb277040_T001">
    <property type="protein sequence ID" value="Zm00001eb277040_P001"/>
    <property type="gene ID" value="Zm00001eb277040"/>
</dbReference>
<name>A0A804PV31_MAIZE</name>
<feature type="region of interest" description="Disordered" evidence="1">
    <location>
        <begin position="241"/>
        <end position="274"/>
    </location>
</feature>
<feature type="region of interest" description="Disordered" evidence="1">
    <location>
        <begin position="313"/>
        <end position="333"/>
    </location>
</feature>
<feature type="compositionally biased region" description="Basic and acidic residues" evidence="1">
    <location>
        <begin position="86"/>
        <end position="103"/>
    </location>
</feature>
<feature type="compositionally biased region" description="Low complexity" evidence="1">
    <location>
        <begin position="252"/>
        <end position="263"/>
    </location>
</feature>
<feature type="compositionally biased region" description="Basic and acidic residues" evidence="1">
    <location>
        <begin position="169"/>
        <end position="180"/>
    </location>
</feature>
<feature type="compositionally biased region" description="Basic and acidic residues" evidence="1">
    <location>
        <begin position="264"/>
        <end position="273"/>
    </location>
</feature>
<reference evidence="2" key="2">
    <citation type="submission" date="2019-07" db="EMBL/GenBank/DDBJ databases">
        <authorList>
            <person name="Seetharam A."/>
            <person name="Woodhouse M."/>
            <person name="Cannon E."/>
        </authorList>
    </citation>
    <scope>NUCLEOTIDE SEQUENCE [LARGE SCALE GENOMIC DNA]</scope>
    <source>
        <strain evidence="2">cv. B73</strain>
    </source>
</reference>
<dbReference type="AlphaFoldDB" id="A0A804PV31"/>
<reference evidence="2" key="3">
    <citation type="submission" date="2021-05" db="UniProtKB">
        <authorList>
            <consortium name="EnsemblPlants"/>
        </authorList>
    </citation>
    <scope>IDENTIFICATION</scope>
    <source>
        <strain evidence="2">cv. B73</strain>
    </source>
</reference>
<dbReference type="InParanoid" id="A0A804PV31"/>
<dbReference type="Gramene" id="Zm00001eb277040_T001">
    <property type="protein sequence ID" value="Zm00001eb277040_P001"/>
    <property type="gene ID" value="Zm00001eb277040"/>
</dbReference>
<keyword evidence="3" id="KW-1185">Reference proteome</keyword>
<protein>
    <submittedName>
        <fullName evidence="2">Uncharacterized protein</fullName>
    </submittedName>
</protein>
<evidence type="ECO:0000256" key="1">
    <source>
        <dbReference type="SAM" id="MobiDB-lite"/>
    </source>
</evidence>
<reference evidence="3" key="1">
    <citation type="journal article" date="2009" name="Science">
        <title>The B73 maize genome: complexity, diversity, and dynamics.</title>
        <authorList>
            <person name="Schnable P.S."/>
            <person name="Ware D."/>
            <person name="Fulton R.S."/>
            <person name="Stein J.C."/>
            <person name="Wei F."/>
            <person name="Pasternak S."/>
            <person name="Liang C."/>
            <person name="Zhang J."/>
            <person name="Fulton L."/>
            <person name="Graves T.A."/>
            <person name="Minx P."/>
            <person name="Reily A.D."/>
            <person name="Courtney L."/>
            <person name="Kruchowski S.S."/>
            <person name="Tomlinson C."/>
            <person name="Strong C."/>
            <person name="Delehaunty K."/>
            <person name="Fronick C."/>
            <person name="Courtney B."/>
            <person name="Rock S.M."/>
            <person name="Belter E."/>
            <person name="Du F."/>
            <person name="Kim K."/>
            <person name="Abbott R.M."/>
            <person name="Cotton M."/>
            <person name="Levy A."/>
            <person name="Marchetto P."/>
            <person name="Ochoa K."/>
            <person name="Jackson S.M."/>
            <person name="Gillam B."/>
            <person name="Chen W."/>
            <person name="Yan L."/>
            <person name="Higginbotham J."/>
            <person name="Cardenas M."/>
            <person name="Waligorski J."/>
            <person name="Applebaum E."/>
            <person name="Phelps L."/>
            <person name="Falcone J."/>
            <person name="Kanchi K."/>
            <person name="Thane T."/>
            <person name="Scimone A."/>
            <person name="Thane N."/>
            <person name="Henke J."/>
            <person name="Wang T."/>
            <person name="Ruppert J."/>
            <person name="Shah N."/>
            <person name="Rotter K."/>
            <person name="Hodges J."/>
            <person name="Ingenthron E."/>
            <person name="Cordes M."/>
            <person name="Kohlberg S."/>
            <person name="Sgro J."/>
            <person name="Delgado B."/>
            <person name="Mead K."/>
            <person name="Chinwalla A."/>
            <person name="Leonard S."/>
            <person name="Crouse K."/>
            <person name="Collura K."/>
            <person name="Kudrna D."/>
            <person name="Currie J."/>
            <person name="He R."/>
            <person name="Angelova A."/>
            <person name="Rajasekar S."/>
            <person name="Mueller T."/>
            <person name="Lomeli R."/>
            <person name="Scara G."/>
            <person name="Ko A."/>
            <person name="Delaney K."/>
            <person name="Wissotski M."/>
            <person name="Lopez G."/>
            <person name="Campos D."/>
            <person name="Braidotti M."/>
            <person name="Ashley E."/>
            <person name="Golser W."/>
            <person name="Kim H."/>
            <person name="Lee S."/>
            <person name="Lin J."/>
            <person name="Dujmic Z."/>
            <person name="Kim W."/>
            <person name="Talag J."/>
            <person name="Zuccolo A."/>
            <person name="Fan C."/>
            <person name="Sebastian A."/>
            <person name="Kramer M."/>
            <person name="Spiegel L."/>
            <person name="Nascimento L."/>
            <person name="Zutavern T."/>
            <person name="Miller B."/>
            <person name="Ambroise C."/>
            <person name="Muller S."/>
            <person name="Spooner W."/>
            <person name="Narechania A."/>
            <person name="Ren L."/>
            <person name="Wei S."/>
            <person name="Kumari S."/>
            <person name="Faga B."/>
            <person name="Levy M.J."/>
            <person name="McMahan L."/>
            <person name="Van Buren P."/>
            <person name="Vaughn M.W."/>
            <person name="Ying K."/>
            <person name="Yeh C.-T."/>
            <person name="Emrich S.J."/>
            <person name="Jia Y."/>
            <person name="Kalyanaraman A."/>
            <person name="Hsia A.-P."/>
            <person name="Barbazuk W.B."/>
            <person name="Baucom R.S."/>
            <person name="Brutnell T.P."/>
            <person name="Carpita N.C."/>
            <person name="Chaparro C."/>
            <person name="Chia J.-M."/>
            <person name="Deragon J.-M."/>
            <person name="Estill J.C."/>
            <person name="Fu Y."/>
            <person name="Jeddeloh J.A."/>
            <person name="Han Y."/>
            <person name="Lee H."/>
            <person name="Li P."/>
            <person name="Lisch D.R."/>
            <person name="Liu S."/>
            <person name="Liu Z."/>
            <person name="Nagel D.H."/>
            <person name="McCann M.C."/>
            <person name="SanMiguel P."/>
            <person name="Myers A.M."/>
            <person name="Nettleton D."/>
            <person name="Nguyen J."/>
            <person name="Penning B.W."/>
            <person name="Ponnala L."/>
            <person name="Schneider K.L."/>
            <person name="Schwartz D.C."/>
            <person name="Sharma A."/>
            <person name="Soderlund C."/>
            <person name="Springer N.M."/>
            <person name="Sun Q."/>
            <person name="Wang H."/>
            <person name="Waterman M."/>
            <person name="Westerman R."/>
            <person name="Wolfgruber T.K."/>
            <person name="Yang L."/>
            <person name="Yu Y."/>
            <person name="Zhang L."/>
            <person name="Zhou S."/>
            <person name="Zhu Q."/>
            <person name="Bennetzen J.L."/>
            <person name="Dawe R.K."/>
            <person name="Jiang J."/>
            <person name="Jiang N."/>
            <person name="Presting G.G."/>
            <person name="Wessler S.R."/>
            <person name="Aluru S."/>
            <person name="Martienssen R.A."/>
            <person name="Clifton S.W."/>
            <person name="McCombie W.R."/>
            <person name="Wing R.A."/>
            <person name="Wilson R.K."/>
        </authorList>
    </citation>
    <scope>NUCLEOTIDE SEQUENCE [LARGE SCALE GENOMIC DNA]</scope>
    <source>
        <strain evidence="3">cv. B73</strain>
    </source>
</reference>
<feature type="region of interest" description="Disordered" evidence="1">
    <location>
        <begin position="155"/>
        <end position="196"/>
    </location>
</feature>
<feature type="region of interest" description="Disordered" evidence="1">
    <location>
        <begin position="81"/>
        <end position="103"/>
    </location>
</feature>
<sequence>MSSRLAALQQWHNKYGSVVPSCMHSHHVRVGTHPPLQSSEFKEAGGLHVPGELRRRRRRARPGRRSPALLAEHVHGLVPAVAPGPNDHDAAVREGGDGRRGERVVWHPRHGAPRRGAVARHEVPVAEHVHAADGPRRGAAGPRARAVLGQQAVVDGRPAPGGRRRRRRVEGLRGGDEAALRPRRVPADDDEASGDAEPARLVALLRHVREPRPRVGARVVGQRRAQRVLLGVVAAGHVHGAAHGRAGEEGPARAGHGRAAPPRARQEVVDEHRVRRRPRLRVPAADHHQQPLPPLPAAVHGGGHLAEQRQALAWPRRGRQRRPPSLGRFQQHQPVRVGRRRALVRGAGVVVVIRRRCRLRLDQREHRARQPLRPALAVVVRRLHLRLPLARDAAHHRQLVEAHPDEALPGHFIRQPRDQVAHCRR</sequence>
<dbReference type="Proteomes" id="UP000007305">
    <property type="component" value="Chromosome 6"/>
</dbReference>
<dbReference type="FunCoup" id="A0A804PV31">
    <property type="interactions" value="473"/>
</dbReference>
<proteinExistence type="predicted"/>
<organism evidence="2 3">
    <name type="scientific">Zea mays</name>
    <name type="common">Maize</name>
    <dbReference type="NCBI Taxonomy" id="4577"/>
    <lineage>
        <taxon>Eukaryota</taxon>
        <taxon>Viridiplantae</taxon>
        <taxon>Streptophyta</taxon>
        <taxon>Embryophyta</taxon>
        <taxon>Tracheophyta</taxon>
        <taxon>Spermatophyta</taxon>
        <taxon>Magnoliopsida</taxon>
        <taxon>Liliopsida</taxon>
        <taxon>Poales</taxon>
        <taxon>Poaceae</taxon>
        <taxon>PACMAD clade</taxon>
        <taxon>Panicoideae</taxon>
        <taxon>Andropogonodae</taxon>
        <taxon>Andropogoneae</taxon>
        <taxon>Tripsacinae</taxon>
        <taxon>Zea</taxon>
    </lineage>
</organism>